<dbReference type="RefSeq" id="WP_192507201.1">
    <property type="nucleotide sequence ID" value="NZ_AQGV01000012.1"/>
</dbReference>
<evidence type="ECO:0000313" key="4">
    <source>
        <dbReference type="EMBL" id="MBE0367830.1"/>
    </source>
</evidence>
<dbReference type="Proteomes" id="UP000615755">
    <property type="component" value="Unassembled WGS sequence"/>
</dbReference>
<keyword evidence="1" id="KW-1133">Transmembrane helix</keyword>
<protein>
    <submittedName>
        <fullName evidence="4">Ferrous iron transport protein B</fullName>
    </submittedName>
</protein>
<comment type="caution">
    <text evidence="4">The sequence shown here is derived from an EMBL/GenBank/DDBJ whole genome shotgun (WGS) entry which is preliminary data.</text>
</comment>
<dbReference type="PANTHER" id="PTHR43185:SF1">
    <property type="entry name" value="FE(2+) TRANSPORTER FEOB"/>
    <property type="match status" value="1"/>
</dbReference>
<name>A0ABR9EA07_9GAMM</name>
<feature type="domain" description="Nucleoside transporter/FeoB GTPase Gate" evidence="3">
    <location>
        <begin position="268"/>
        <end position="360"/>
    </location>
</feature>
<evidence type="ECO:0000256" key="1">
    <source>
        <dbReference type="SAM" id="Phobius"/>
    </source>
</evidence>
<keyword evidence="1" id="KW-0812">Transmembrane</keyword>
<dbReference type="PANTHER" id="PTHR43185">
    <property type="entry name" value="FERROUS IRON TRANSPORT PROTEIN B"/>
    <property type="match status" value="1"/>
</dbReference>
<feature type="transmembrane region" description="Helical" evidence="1">
    <location>
        <begin position="262"/>
        <end position="284"/>
    </location>
</feature>
<keyword evidence="5" id="KW-1185">Reference proteome</keyword>
<feature type="transmembrane region" description="Helical" evidence="1">
    <location>
        <begin position="426"/>
        <end position="453"/>
    </location>
</feature>
<reference evidence="4 5" key="1">
    <citation type="submission" date="2015-03" db="EMBL/GenBank/DDBJ databases">
        <title>Genome sequence of Pseudoalteromonas aurantia.</title>
        <authorList>
            <person name="Xie B.-B."/>
            <person name="Rong J.-C."/>
            <person name="Qin Q.-L."/>
            <person name="Zhang Y.-Z."/>
        </authorList>
    </citation>
    <scope>NUCLEOTIDE SEQUENCE [LARGE SCALE GENOMIC DNA]</scope>
    <source>
        <strain evidence="4 5">208</strain>
    </source>
</reference>
<dbReference type="InterPro" id="IPR050860">
    <property type="entry name" value="FeoB_GTPase"/>
</dbReference>
<feature type="transmembrane region" description="Helical" evidence="1">
    <location>
        <begin position="369"/>
        <end position="386"/>
    </location>
</feature>
<gene>
    <name evidence="4" type="primary">feoB</name>
    <name evidence="4" type="ORF">PAUR_a1283</name>
</gene>
<dbReference type="Pfam" id="PF07670">
    <property type="entry name" value="Gate"/>
    <property type="match status" value="1"/>
</dbReference>
<dbReference type="Pfam" id="PF01926">
    <property type="entry name" value="MMR_HSR1"/>
    <property type="match status" value="1"/>
</dbReference>
<dbReference type="InterPro" id="IPR006073">
    <property type="entry name" value="GTP-bd"/>
</dbReference>
<keyword evidence="1" id="KW-0472">Membrane</keyword>
<accession>A0ABR9EA07</accession>
<feature type="transmembrane region" description="Helical" evidence="1">
    <location>
        <begin position="197"/>
        <end position="217"/>
    </location>
</feature>
<dbReference type="EMBL" id="AQGV01000012">
    <property type="protein sequence ID" value="MBE0367830.1"/>
    <property type="molecule type" value="Genomic_DNA"/>
</dbReference>
<organism evidence="4 5">
    <name type="scientific">Pseudoalteromonas aurantia 208</name>
    <dbReference type="NCBI Taxonomy" id="1314867"/>
    <lineage>
        <taxon>Bacteria</taxon>
        <taxon>Pseudomonadati</taxon>
        <taxon>Pseudomonadota</taxon>
        <taxon>Gammaproteobacteria</taxon>
        <taxon>Alteromonadales</taxon>
        <taxon>Pseudoalteromonadaceae</taxon>
        <taxon>Pseudoalteromonas</taxon>
    </lineage>
</organism>
<dbReference type="CDD" id="cd00882">
    <property type="entry name" value="Ras_like_GTPase"/>
    <property type="match status" value="1"/>
</dbReference>
<dbReference type="Gene3D" id="3.40.50.300">
    <property type="entry name" value="P-loop containing nucleotide triphosphate hydrolases"/>
    <property type="match status" value="1"/>
</dbReference>
<evidence type="ECO:0000259" key="2">
    <source>
        <dbReference type="Pfam" id="PF01926"/>
    </source>
</evidence>
<feature type="transmembrane region" description="Helical" evidence="1">
    <location>
        <begin position="339"/>
        <end position="363"/>
    </location>
</feature>
<sequence>MKTQRIDVETYYPEKKLDSNWLLIGKESVGKTAFIESLVGKKSTSSNLQGSSLFCQNYDWNAQTIIDTPGIQTRMDSVVTSQVLQKLHTSKQVILMVKSTDLLSDLTDLWPLIQGRVGIIVVTYWDKVRHRPDVCQEIARLKAVTQLQWITVDNRRVSPHQLLELAAALKGAAKFPKQPPHLTANWSVIPGRAFFELPLIGPLLCFMLLVLPTWVSVVNANAFADWLYPFIESGANWLKIRTGTLPDILNHMLLGDYGVVSMLPFLLLYALPTVLVFSAIIALYKTTGLVDRLSFSLDPFMQKLGLSGRDLVRVIMGFGCNVPAIIQTRHCSCCTRGTCVSAISFGSACSYQLPATIAVFSAAGKPYLALPYLAVLATTTCLYLLLTTSKRLRRSAVSANLLNRGFLQPPNLQFAISEMLGVIKEFFTTAFPLFIGICLAAGFLSWLGFFGFLTEVIAPLMALVNLPEGAAIAVILGAVRKDGLAIGLIDSASQSLKVFGMSDVQLLSAVYLAGVMLPCIVSLLTIVREMRWHFAIKMALRQMACAIVFTAVLSWGWG</sequence>
<feature type="domain" description="G" evidence="2">
    <location>
        <begin position="22"/>
        <end position="102"/>
    </location>
</feature>
<feature type="transmembrane region" description="Helical" evidence="1">
    <location>
        <begin position="506"/>
        <end position="527"/>
    </location>
</feature>
<dbReference type="SUPFAM" id="SSF52540">
    <property type="entry name" value="P-loop containing nucleoside triphosphate hydrolases"/>
    <property type="match status" value="1"/>
</dbReference>
<proteinExistence type="predicted"/>
<evidence type="ECO:0000313" key="5">
    <source>
        <dbReference type="Proteomes" id="UP000615755"/>
    </source>
</evidence>
<dbReference type="InterPro" id="IPR027417">
    <property type="entry name" value="P-loop_NTPase"/>
</dbReference>
<evidence type="ECO:0000259" key="3">
    <source>
        <dbReference type="Pfam" id="PF07670"/>
    </source>
</evidence>
<feature type="transmembrane region" description="Helical" evidence="1">
    <location>
        <begin position="539"/>
        <end position="557"/>
    </location>
</feature>
<dbReference type="InterPro" id="IPR011642">
    <property type="entry name" value="Gate_dom"/>
</dbReference>